<evidence type="ECO:0000256" key="4">
    <source>
        <dbReference type="ARBA" id="ARBA00022989"/>
    </source>
</evidence>
<dbReference type="KEGG" id="ccin:107272814"/>
<keyword evidence="4 7" id="KW-1133">Transmembrane helix</keyword>
<dbReference type="Pfam" id="PF04515">
    <property type="entry name" value="Choline_transpo"/>
    <property type="match status" value="1"/>
</dbReference>
<dbReference type="GO" id="GO:0022857">
    <property type="term" value="F:transmembrane transporter activity"/>
    <property type="evidence" value="ECO:0007669"/>
    <property type="project" value="UniProtKB-UniRule"/>
</dbReference>
<dbReference type="GeneID" id="107272814"/>
<dbReference type="PANTHER" id="PTHR12385">
    <property type="entry name" value="CHOLINE TRANSPORTER-LIKE (SLC FAMILY 44)"/>
    <property type="match status" value="1"/>
</dbReference>
<accession>A0AAJ7CAK4</accession>
<evidence type="ECO:0000313" key="9">
    <source>
        <dbReference type="RefSeq" id="XP_015605826.1"/>
    </source>
</evidence>
<keyword evidence="8" id="KW-1185">Reference proteome</keyword>
<feature type="transmembrane region" description="Helical" evidence="7">
    <location>
        <begin position="568"/>
        <end position="589"/>
    </location>
</feature>
<evidence type="ECO:0000256" key="1">
    <source>
        <dbReference type="ARBA" id="ARBA00004141"/>
    </source>
</evidence>
<keyword evidence="6" id="KW-0325">Glycoprotein</keyword>
<feature type="transmembrane region" description="Helical" evidence="7">
    <location>
        <begin position="423"/>
        <end position="447"/>
    </location>
</feature>
<feature type="transmembrane region" description="Helical" evidence="7">
    <location>
        <begin position="596"/>
        <end position="619"/>
    </location>
</feature>
<gene>
    <name evidence="9" type="primary">LOC107272814</name>
</gene>
<comment type="similarity">
    <text evidence="2 7">Belongs to the CTL (choline transporter-like) family.</text>
</comment>
<evidence type="ECO:0000313" key="8">
    <source>
        <dbReference type="Proteomes" id="UP000694920"/>
    </source>
</evidence>
<reference evidence="9" key="1">
    <citation type="submission" date="2025-08" db="UniProtKB">
        <authorList>
            <consortium name="RefSeq"/>
        </authorList>
    </citation>
    <scope>IDENTIFICATION</scope>
</reference>
<comment type="subcellular location">
    <subcellularLocation>
        <location evidence="7">Cell membrane</location>
        <topology evidence="7">Multi-pass membrane protein</topology>
    </subcellularLocation>
    <subcellularLocation>
        <location evidence="1">Membrane</location>
        <topology evidence="1">Multi-pass membrane protein</topology>
    </subcellularLocation>
</comment>
<feature type="transmembrane region" description="Helical" evidence="7">
    <location>
        <begin position="317"/>
        <end position="340"/>
    </location>
</feature>
<evidence type="ECO:0000256" key="7">
    <source>
        <dbReference type="RuleBase" id="RU368066"/>
    </source>
</evidence>
<evidence type="ECO:0000256" key="6">
    <source>
        <dbReference type="ARBA" id="ARBA00023180"/>
    </source>
</evidence>
<organism evidence="8 9">
    <name type="scientific">Cephus cinctus</name>
    <name type="common">Wheat stem sawfly</name>
    <dbReference type="NCBI Taxonomy" id="211228"/>
    <lineage>
        <taxon>Eukaryota</taxon>
        <taxon>Metazoa</taxon>
        <taxon>Ecdysozoa</taxon>
        <taxon>Arthropoda</taxon>
        <taxon>Hexapoda</taxon>
        <taxon>Insecta</taxon>
        <taxon>Pterygota</taxon>
        <taxon>Neoptera</taxon>
        <taxon>Endopterygota</taxon>
        <taxon>Hymenoptera</taxon>
        <taxon>Cephoidea</taxon>
        <taxon>Cephidae</taxon>
        <taxon>Cephus</taxon>
    </lineage>
</organism>
<feature type="transmembrane region" description="Helical" evidence="7">
    <location>
        <begin position="468"/>
        <end position="490"/>
    </location>
</feature>
<proteinExistence type="inferred from homology"/>
<keyword evidence="5 7" id="KW-0472">Membrane</keyword>
<sequence>MEDEKHGKKCEYDPRWNGPLKGRSCTDCFCLIIFLAFMAGWAAVGYYALSHGDTNRLLVPTDSEGRKCGVDSEVLDRPYLIFFDLTTCLTASAPYSGCDTPQVCLKECPKSNYIFSLNSTLPIEELRNVTICKIDVDLSSKNLTEIENYILKNKCASWYLRSTSITGRCIPVTIWDEFVNMTIDNEKLSQAKGVVEVLATAQTILLNAYDDLLFTWKTTLVIIAISGALSLSYIVLLRWLATPFAFLTILGVLGLFGYTTYASYTYYSENGGLGWIIFSILCGVILVIILVVVIFLRSRIYLACQLIKEASKAMTSILSSLIFPIIPWILHLLVLAYTVAGGFYLASIGIRNYAVQFENDDSCVCPDNLGYTNNSVCVPDVFTANCYDSATNSPCTSSGCHLISTDNPWYINYLHAINVVAGFWLFFFVSALGEMILAGTFATWYWTYRKEDVPFFTMSISIWRTIRYHLGTLAFGSLIITICRLIRLLLESIDAKLKEYNNKLARGCLKCCKCCFWLLESFLKFINRNAYIMCAIHGKNFFPSARDAFNLLMRNIIRVAVLDKITDWILLLGKILITGLFIWITWWYYQDSKEINYWAVPILLVGVGSFLISTVFFTVHSAAVDTIFLCFLEDCERNDGSSSRPYYMSKRLMKLLRR</sequence>
<dbReference type="InterPro" id="IPR007603">
    <property type="entry name" value="Choline_transptr-like"/>
</dbReference>
<dbReference type="GO" id="GO:0005886">
    <property type="term" value="C:plasma membrane"/>
    <property type="evidence" value="ECO:0007669"/>
    <property type="project" value="UniProtKB-SubCell"/>
</dbReference>
<feature type="transmembrane region" description="Helical" evidence="7">
    <location>
        <begin position="214"/>
        <end position="237"/>
    </location>
</feature>
<dbReference type="RefSeq" id="XP_015605826.1">
    <property type="nucleotide sequence ID" value="XM_015750340.2"/>
</dbReference>
<dbReference type="CTD" id="110281"/>
<evidence type="ECO:0000256" key="5">
    <source>
        <dbReference type="ARBA" id="ARBA00023136"/>
    </source>
</evidence>
<evidence type="ECO:0000256" key="2">
    <source>
        <dbReference type="ARBA" id="ARBA00007168"/>
    </source>
</evidence>
<dbReference type="PANTHER" id="PTHR12385:SF14">
    <property type="entry name" value="CHOLINE TRANSPORTER-LIKE 2"/>
    <property type="match status" value="1"/>
</dbReference>
<dbReference type="AlphaFoldDB" id="A0AAJ7CAK4"/>
<name>A0AAJ7CAK4_CEPCN</name>
<feature type="transmembrane region" description="Helical" evidence="7">
    <location>
        <begin position="28"/>
        <end position="49"/>
    </location>
</feature>
<keyword evidence="3 7" id="KW-0812">Transmembrane</keyword>
<comment type="function">
    <text evidence="7">Choline transporter.</text>
</comment>
<protein>
    <recommendedName>
        <fullName evidence="7">Choline transporter-like protein</fullName>
    </recommendedName>
</protein>
<dbReference type="Proteomes" id="UP000694920">
    <property type="component" value="Unplaced"/>
</dbReference>
<evidence type="ECO:0000256" key="3">
    <source>
        <dbReference type="ARBA" id="ARBA00022692"/>
    </source>
</evidence>
<feature type="transmembrane region" description="Helical" evidence="7">
    <location>
        <begin position="244"/>
        <end position="267"/>
    </location>
</feature>
<feature type="transmembrane region" description="Helical" evidence="7">
    <location>
        <begin position="273"/>
        <end position="296"/>
    </location>
</feature>